<dbReference type="RefSeq" id="WP_264399563.1">
    <property type="nucleotide sequence ID" value="NZ_JBAMYC010000038.1"/>
</dbReference>
<keyword evidence="3" id="KW-1185">Reference proteome</keyword>
<comment type="caution">
    <text evidence="2">The sequence shown here is derived from an EMBL/GenBank/DDBJ whole genome shotgun (WGS) entry which is preliminary data.</text>
</comment>
<dbReference type="Pfam" id="PF08543">
    <property type="entry name" value="Phos_pyr_kin"/>
    <property type="match status" value="1"/>
</dbReference>
<dbReference type="GO" id="GO:0008902">
    <property type="term" value="F:hydroxymethylpyrimidine kinase activity"/>
    <property type="evidence" value="ECO:0007669"/>
    <property type="project" value="UniProtKB-EC"/>
</dbReference>
<dbReference type="InterPro" id="IPR013749">
    <property type="entry name" value="PM/HMP-P_kinase-1"/>
</dbReference>
<keyword evidence="2" id="KW-0808">Transferase</keyword>
<dbReference type="Proteomes" id="UP001531129">
    <property type="component" value="Unassembled WGS sequence"/>
</dbReference>
<organism evidence="2 3">
    <name type="scientific">Rhizobium aouanii</name>
    <dbReference type="NCBI Taxonomy" id="3118145"/>
    <lineage>
        <taxon>Bacteria</taxon>
        <taxon>Pseudomonadati</taxon>
        <taxon>Pseudomonadota</taxon>
        <taxon>Alphaproteobacteria</taxon>
        <taxon>Hyphomicrobiales</taxon>
        <taxon>Rhizobiaceae</taxon>
        <taxon>Rhizobium/Agrobacterium group</taxon>
        <taxon>Rhizobium</taxon>
    </lineage>
</organism>
<gene>
    <name evidence="2" type="ORF">V8Q02_34505</name>
</gene>
<keyword evidence="2" id="KW-0418">Kinase</keyword>
<accession>A0ABU8CXR6</accession>
<proteinExistence type="predicted"/>
<dbReference type="SUPFAM" id="SSF53613">
    <property type="entry name" value="Ribokinase-like"/>
    <property type="match status" value="1"/>
</dbReference>
<reference evidence="2 3" key="1">
    <citation type="submission" date="2024-01" db="EMBL/GenBank/DDBJ databases">
        <title>Draft genome sequences of three bacterial strains isolated from Acacia saligna represent a potential new species within the genus Rhizobium.</title>
        <authorList>
            <person name="Tambong J.T."/>
            <person name="Mnasri B."/>
        </authorList>
    </citation>
    <scope>NUCLEOTIDE SEQUENCE [LARGE SCALE GENOMIC DNA]</scope>
    <source>
        <strain evidence="2 3">1AS12I</strain>
    </source>
</reference>
<dbReference type="PANTHER" id="PTHR20858">
    <property type="entry name" value="PHOSPHOMETHYLPYRIMIDINE KINASE"/>
    <property type="match status" value="1"/>
</dbReference>
<evidence type="ECO:0000313" key="3">
    <source>
        <dbReference type="Proteomes" id="UP001531129"/>
    </source>
</evidence>
<evidence type="ECO:0000313" key="2">
    <source>
        <dbReference type="EMBL" id="MEI1253057.1"/>
    </source>
</evidence>
<dbReference type="EMBL" id="JBAMYC010000038">
    <property type="protein sequence ID" value="MEI1253057.1"/>
    <property type="molecule type" value="Genomic_DNA"/>
</dbReference>
<name>A0ABU8CXR6_9HYPH</name>
<feature type="domain" description="Pyridoxamine kinase/Phosphomethylpyrimidine kinase" evidence="1">
    <location>
        <begin position="14"/>
        <end position="70"/>
    </location>
</feature>
<dbReference type="EC" id="2.7.1.49" evidence="2"/>
<sequence length="93" mass="9806">MTARPNVLVIGGSDSSGGAGIARDIATLSHFGARASLAVTAVTVQTHAEVIAVEPMPASFVAAQMLAALSADPMRPSRSECWRRRKRCRQSPM</sequence>
<dbReference type="InterPro" id="IPR029056">
    <property type="entry name" value="Ribokinase-like"/>
</dbReference>
<dbReference type="EC" id="2.7.4.7" evidence="2"/>
<dbReference type="GO" id="GO:0008972">
    <property type="term" value="F:phosphomethylpyrimidine kinase activity"/>
    <property type="evidence" value="ECO:0007669"/>
    <property type="project" value="UniProtKB-EC"/>
</dbReference>
<protein>
    <submittedName>
        <fullName evidence="2">Bifunctional hydroxymethylpyrimidine kinase/phosphomethylpyrimidine kinase</fullName>
        <ecNumber evidence="2">2.7.1.49</ecNumber>
        <ecNumber evidence="2">2.7.4.7</ecNumber>
    </submittedName>
</protein>
<dbReference type="Gene3D" id="3.40.1190.20">
    <property type="match status" value="1"/>
</dbReference>
<evidence type="ECO:0000259" key="1">
    <source>
        <dbReference type="Pfam" id="PF08543"/>
    </source>
</evidence>
<dbReference type="PANTHER" id="PTHR20858:SF17">
    <property type="entry name" value="HYDROXYMETHYLPYRIMIDINE_PHOSPHOMETHYLPYRIMIDINE KINASE THI20-RELATED"/>
    <property type="match status" value="1"/>
</dbReference>